<name>A0A1R2CPG9_9CILI</name>
<accession>A0A1R2CPG9</accession>
<comment type="similarity">
    <text evidence="1">Belongs to the class-II aminoacyl-tRNA synthetase family.</text>
</comment>
<dbReference type="InterPro" id="IPR004365">
    <property type="entry name" value="NA-bd_OB_tRNA"/>
</dbReference>
<dbReference type="HAMAP" id="MF_00534">
    <property type="entry name" value="Asn_tRNA_synth"/>
    <property type="match status" value="1"/>
</dbReference>
<dbReference type="AlphaFoldDB" id="A0A1R2CPG9"/>
<evidence type="ECO:0000256" key="3">
    <source>
        <dbReference type="ARBA" id="ARBA00022598"/>
    </source>
</evidence>
<evidence type="ECO:0000256" key="5">
    <source>
        <dbReference type="ARBA" id="ARBA00022840"/>
    </source>
</evidence>
<dbReference type="InterPro" id="IPR006195">
    <property type="entry name" value="aa-tRNA-synth_II"/>
</dbReference>
<dbReference type="PRINTS" id="PR01042">
    <property type="entry name" value="TRNASYNTHASP"/>
</dbReference>
<dbReference type="NCBIfam" id="TIGR00457">
    <property type="entry name" value="asnS"/>
    <property type="match status" value="1"/>
</dbReference>
<dbReference type="Gene3D" id="2.40.50.140">
    <property type="entry name" value="Nucleic acid-binding proteins"/>
    <property type="match status" value="1"/>
</dbReference>
<evidence type="ECO:0000256" key="2">
    <source>
        <dbReference type="ARBA" id="ARBA00012816"/>
    </source>
</evidence>
<keyword evidence="6" id="KW-0648">Protein biosynthesis</keyword>
<reference evidence="9 10" key="1">
    <citation type="submission" date="2016-11" db="EMBL/GenBank/DDBJ databases">
        <title>The macronuclear genome of Stentor coeruleus: a giant cell with tiny introns.</title>
        <authorList>
            <person name="Slabodnick M."/>
            <person name="Ruby J.G."/>
            <person name="Reiff S.B."/>
            <person name="Swart E.C."/>
            <person name="Gosai S."/>
            <person name="Prabakaran S."/>
            <person name="Witkowska E."/>
            <person name="Larue G.E."/>
            <person name="Fisher S."/>
            <person name="Freeman R.M."/>
            <person name="Gunawardena J."/>
            <person name="Chu W."/>
            <person name="Stover N.A."/>
            <person name="Gregory B.D."/>
            <person name="Nowacki M."/>
            <person name="Derisi J."/>
            <person name="Roy S.W."/>
            <person name="Marshall W.F."/>
            <person name="Sood P."/>
        </authorList>
    </citation>
    <scope>NUCLEOTIDE SEQUENCE [LARGE SCALE GENOMIC DNA]</scope>
    <source>
        <strain evidence="9">WM001</strain>
    </source>
</reference>
<keyword evidence="10" id="KW-1185">Reference proteome</keyword>
<evidence type="ECO:0000256" key="6">
    <source>
        <dbReference type="ARBA" id="ARBA00022917"/>
    </source>
</evidence>
<dbReference type="CDD" id="cd00776">
    <property type="entry name" value="AsxRS_core"/>
    <property type="match status" value="1"/>
</dbReference>
<keyword evidence="7" id="KW-0030">Aminoacyl-tRNA synthetase</keyword>
<dbReference type="InterPro" id="IPR004364">
    <property type="entry name" value="Aa-tRNA-synt_II"/>
</dbReference>
<dbReference type="InterPro" id="IPR004522">
    <property type="entry name" value="Asn-tRNA-ligase"/>
</dbReference>
<dbReference type="GO" id="GO:0005524">
    <property type="term" value="F:ATP binding"/>
    <property type="evidence" value="ECO:0007669"/>
    <property type="project" value="UniProtKB-KW"/>
</dbReference>
<dbReference type="PROSITE" id="PS50862">
    <property type="entry name" value="AA_TRNA_LIGASE_II"/>
    <property type="match status" value="1"/>
</dbReference>
<keyword evidence="4" id="KW-0547">Nucleotide-binding</keyword>
<dbReference type="GO" id="GO:0006421">
    <property type="term" value="P:asparaginyl-tRNA aminoacylation"/>
    <property type="evidence" value="ECO:0007669"/>
    <property type="project" value="InterPro"/>
</dbReference>
<proteinExistence type="inferred from homology"/>
<dbReference type="InterPro" id="IPR036282">
    <property type="entry name" value="Glutathione-S-Trfase_C_sf"/>
</dbReference>
<protein>
    <recommendedName>
        <fullName evidence="2">asparagine--tRNA ligase</fullName>
        <ecNumber evidence="2">6.1.1.22</ecNumber>
    </recommendedName>
</protein>
<sequence length="630" mass="71117">MDPGKISEKLKDMVYEYVGLLFELPAAPGLVGTNTKFLGRSAGLLPTDPIKQAVANTWIHQISAILPFAGTEEGIDSLFNTLNTLLPTQPTLALDDFSIVDMLVIAISSLYKAFSTVPLKYIRVKRYLVNLKDLRTIGKYVPEAKTIATKRNFNVVYGTGGRYRIDYIMRTPELIGQVVIVKGWAKTARVQGGGDFAFIELNDGSSVKSLQVVVDKSFPEFSRISGTGFSASCKGLLIESPGDKQPVEMQITSLTEHDFKIIGDCDQNSYPLAKKNHSLEYLREQAHMRPRSNLIGCVARIRNALAFATHQFFNSRGFLYVHTPIVTASDCEGAGEMLQVTTVMGKTLKEIPVTPEGNVDYSMDFFGRQAFLTVSGQLAVENYSCALSDVYTFGPTFRAENSHTTRHLAEFWMIEPELAWCDLEGDMECAESYLKYCLQYALDNCYDDLEFFEERIEKGLIARLRNVLEKPFARMTYTEALELVQKSGKTFSVMPKWGDDLQSEHERYVSEDVVKGPVIVYNYPKVLKSFYMKLNEDNTTVQAMDILVPKIGEVIGGSVREDRLEKLDEMIQFKNLDKESYWWYRQLRMYGTVPHAGFGLGFERLVMMVTGVENIRDVIPFPRWPGHADF</sequence>
<dbReference type="SUPFAM" id="SSF47616">
    <property type="entry name" value="GST C-terminal domain-like"/>
    <property type="match status" value="1"/>
</dbReference>
<evidence type="ECO:0000259" key="8">
    <source>
        <dbReference type="PROSITE" id="PS50862"/>
    </source>
</evidence>
<dbReference type="Gene3D" id="3.30.930.10">
    <property type="entry name" value="Bira Bifunctional Protein, Domain 2"/>
    <property type="match status" value="1"/>
</dbReference>
<comment type="caution">
    <text evidence="9">The sequence shown here is derived from an EMBL/GenBank/DDBJ whole genome shotgun (WGS) entry which is preliminary data.</text>
</comment>
<evidence type="ECO:0000256" key="7">
    <source>
        <dbReference type="ARBA" id="ARBA00023146"/>
    </source>
</evidence>
<feature type="domain" description="Aminoacyl-transfer RNA synthetases class-II family profile" evidence="8">
    <location>
        <begin position="300"/>
        <end position="620"/>
    </location>
</feature>
<dbReference type="GO" id="GO:0004816">
    <property type="term" value="F:asparagine-tRNA ligase activity"/>
    <property type="evidence" value="ECO:0007669"/>
    <property type="project" value="UniProtKB-EC"/>
</dbReference>
<dbReference type="NCBIfam" id="NF003037">
    <property type="entry name" value="PRK03932.1"/>
    <property type="match status" value="1"/>
</dbReference>
<keyword evidence="5" id="KW-0067">ATP-binding</keyword>
<dbReference type="EMBL" id="MPUH01000093">
    <property type="protein sequence ID" value="OMJ90898.1"/>
    <property type="molecule type" value="Genomic_DNA"/>
</dbReference>
<dbReference type="PANTHER" id="PTHR22594">
    <property type="entry name" value="ASPARTYL/LYSYL-TRNA SYNTHETASE"/>
    <property type="match status" value="1"/>
</dbReference>
<dbReference type="GO" id="GO:0003676">
    <property type="term" value="F:nucleic acid binding"/>
    <property type="evidence" value="ECO:0007669"/>
    <property type="project" value="InterPro"/>
</dbReference>
<dbReference type="EC" id="6.1.1.22" evidence="2"/>
<dbReference type="InterPro" id="IPR002312">
    <property type="entry name" value="Asp/Asn-tRNA-synth_IIb"/>
</dbReference>
<dbReference type="Pfam" id="PF01336">
    <property type="entry name" value="tRNA_anti-codon"/>
    <property type="match status" value="1"/>
</dbReference>
<evidence type="ECO:0000256" key="4">
    <source>
        <dbReference type="ARBA" id="ARBA00022741"/>
    </source>
</evidence>
<dbReference type="SUPFAM" id="SSF55681">
    <property type="entry name" value="Class II aaRS and biotin synthetases"/>
    <property type="match status" value="1"/>
</dbReference>
<keyword evidence="3" id="KW-0436">Ligase</keyword>
<dbReference type="FunFam" id="3.30.930.10:FF:000016">
    <property type="entry name" value="Asparagine--tRNA ligase"/>
    <property type="match status" value="1"/>
</dbReference>
<evidence type="ECO:0000256" key="1">
    <source>
        <dbReference type="ARBA" id="ARBA00008226"/>
    </source>
</evidence>
<dbReference type="PANTHER" id="PTHR22594:SF34">
    <property type="entry name" value="ASPARAGINE--TRNA LIGASE, MITOCHONDRIAL-RELATED"/>
    <property type="match status" value="1"/>
</dbReference>
<dbReference type="Proteomes" id="UP000187209">
    <property type="component" value="Unassembled WGS sequence"/>
</dbReference>
<evidence type="ECO:0000313" key="10">
    <source>
        <dbReference type="Proteomes" id="UP000187209"/>
    </source>
</evidence>
<dbReference type="SUPFAM" id="SSF50249">
    <property type="entry name" value="Nucleic acid-binding proteins"/>
    <property type="match status" value="1"/>
</dbReference>
<dbReference type="OrthoDB" id="1931232at2759"/>
<dbReference type="GO" id="GO:0005739">
    <property type="term" value="C:mitochondrion"/>
    <property type="evidence" value="ECO:0007669"/>
    <property type="project" value="TreeGrafter"/>
</dbReference>
<dbReference type="CDD" id="cd04318">
    <property type="entry name" value="EcAsnRS_like_N"/>
    <property type="match status" value="1"/>
</dbReference>
<evidence type="ECO:0000313" key="9">
    <source>
        <dbReference type="EMBL" id="OMJ90898.1"/>
    </source>
</evidence>
<dbReference type="Pfam" id="PF00152">
    <property type="entry name" value="tRNA-synt_2"/>
    <property type="match status" value="1"/>
</dbReference>
<dbReference type="InterPro" id="IPR012340">
    <property type="entry name" value="NA-bd_OB-fold"/>
</dbReference>
<organism evidence="9 10">
    <name type="scientific">Stentor coeruleus</name>
    <dbReference type="NCBI Taxonomy" id="5963"/>
    <lineage>
        <taxon>Eukaryota</taxon>
        <taxon>Sar</taxon>
        <taxon>Alveolata</taxon>
        <taxon>Ciliophora</taxon>
        <taxon>Postciliodesmatophora</taxon>
        <taxon>Heterotrichea</taxon>
        <taxon>Heterotrichida</taxon>
        <taxon>Stentoridae</taxon>
        <taxon>Stentor</taxon>
    </lineage>
</organism>
<dbReference type="InterPro" id="IPR045864">
    <property type="entry name" value="aa-tRNA-synth_II/BPL/LPL"/>
</dbReference>
<gene>
    <name evidence="9" type="ORF">SteCoe_6660</name>
</gene>